<name>A0ACB8GJZ6_PSICU</name>
<keyword evidence="2" id="KW-1185">Reference proteome</keyword>
<sequence length="382" mass="42878">MSAPLPGNRVTHLHIQKVVKSLTLLSSSLPDNIPVATRHDKIYTAIPTAPIESQGSAIFETFNRVTDILFKEDADCRDEHGRFHYIRRGKLGMENLCVYIGKINWEVSDIPLDLVGMKLERILDELKYLTKLPPKKTGVYNNAKTKPVPKTKKKAKKMSGITQDLINGAVRDLRSLPSKGNVTLNSRLALNKRSKYLVLDGECTDINSEDDATFKPRRNMERESSEDSILSYTLDKDGLEVDDSKNDPKKRQRVVSDTESEGEQVNKGPSYKKAKKSASAAKSAKIKVIDVDDVPEALETEVKYNKKGPANYSRAHFRNPVPVVVQGVHRWEFSCRHCKKSVTVPRTVDKEKSFDDEHPKPALGNLATHLKKHSNLDLTVPT</sequence>
<reference evidence="1" key="1">
    <citation type="submission" date="2021-10" db="EMBL/GenBank/DDBJ databases">
        <title>Psilocybe cubensis genome.</title>
        <authorList>
            <person name="Mckernan K.J."/>
            <person name="Crawford S."/>
            <person name="Trippe A."/>
            <person name="Kane L.T."/>
            <person name="Mclaughlin S."/>
        </authorList>
    </citation>
    <scope>NUCLEOTIDE SEQUENCE</scope>
    <source>
        <strain evidence="1">MGC-MH-2018</strain>
    </source>
</reference>
<proteinExistence type="predicted"/>
<evidence type="ECO:0000313" key="1">
    <source>
        <dbReference type="EMBL" id="KAH9475829.1"/>
    </source>
</evidence>
<accession>A0ACB8GJZ6</accession>
<dbReference type="Proteomes" id="UP000664032">
    <property type="component" value="Unassembled WGS sequence"/>
</dbReference>
<gene>
    <name evidence="1" type="ORF">JR316_0011389</name>
</gene>
<organism evidence="1 2">
    <name type="scientific">Psilocybe cubensis</name>
    <name type="common">Psychedelic mushroom</name>
    <name type="synonym">Stropharia cubensis</name>
    <dbReference type="NCBI Taxonomy" id="181762"/>
    <lineage>
        <taxon>Eukaryota</taxon>
        <taxon>Fungi</taxon>
        <taxon>Dikarya</taxon>
        <taxon>Basidiomycota</taxon>
        <taxon>Agaricomycotina</taxon>
        <taxon>Agaricomycetes</taxon>
        <taxon>Agaricomycetidae</taxon>
        <taxon>Agaricales</taxon>
        <taxon>Agaricineae</taxon>
        <taxon>Strophariaceae</taxon>
        <taxon>Psilocybe</taxon>
    </lineage>
</organism>
<dbReference type="EMBL" id="JAFIQS020000011">
    <property type="protein sequence ID" value="KAH9475829.1"/>
    <property type="molecule type" value="Genomic_DNA"/>
</dbReference>
<protein>
    <submittedName>
        <fullName evidence="1">Uncharacterized protein</fullName>
    </submittedName>
</protein>
<comment type="caution">
    <text evidence="1">The sequence shown here is derived from an EMBL/GenBank/DDBJ whole genome shotgun (WGS) entry which is preliminary data.</text>
</comment>
<evidence type="ECO:0000313" key="2">
    <source>
        <dbReference type="Proteomes" id="UP000664032"/>
    </source>
</evidence>